<accession>A0A516SGW3</accession>
<proteinExistence type="predicted"/>
<evidence type="ECO:0000259" key="1">
    <source>
        <dbReference type="Pfam" id="PF13421"/>
    </source>
</evidence>
<feature type="domain" description="GYF" evidence="2">
    <location>
        <begin position="316"/>
        <end position="364"/>
    </location>
</feature>
<dbReference type="Gene3D" id="3.30.479.30">
    <property type="entry name" value="Band 7 domain"/>
    <property type="match status" value="1"/>
</dbReference>
<feature type="domain" description="SPFH" evidence="1">
    <location>
        <begin position="27"/>
        <end position="240"/>
    </location>
</feature>
<dbReference type="PANTHER" id="PTHR37826">
    <property type="entry name" value="FLOTILLIN BAND_7_5 DOMAIN PROTEIN"/>
    <property type="match status" value="1"/>
</dbReference>
<organism evidence="3 4">
    <name type="scientific">Chitinimonas arctica</name>
    <dbReference type="NCBI Taxonomy" id="2594795"/>
    <lineage>
        <taxon>Bacteria</taxon>
        <taxon>Pseudomonadati</taxon>
        <taxon>Pseudomonadota</taxon>
        <taxon>Betaproteobacteria</taxon>
        <taxon>Neisseriales</taxon>
        <taxon>Chitinibacteraceae</taxon>
        <taxon>Chitinimonas</taxon>
    </lineage>
</organism>
<dbReference type="KEGG" id="cari:FNU76_14140"/>
<protein>
    <submittedName>
        <fullName evidence="3">SPFH domain-containing protein</fullName>
    </submittedName>
</protein>
<reference evidence="4" key="1">
    <citation type="submission" date="2019-07" db="EMBL/GenBank/DDBJ databases">
        <title>Chitinimonas sp. nov., isolated from Ny-Alesund, arctica soil.</title>
        <authorList>
            <person name="Xu Q."/>
            <person name="Peng F."/>
        </authorList>
    </citation>
    <scope>NUCLEOTIDE SEQUENCE [LARGE SCALE GENOMIC DNA]</scope>
    <source>
        <strain evidence="4">R3-44</strain>
    </source>
</reference>
<dbReference type="InterPro" id="IPR033880">
    <property type="entry name" value="SPFH_YdjI"/>
</dbReference>
<keyword evidence="4" id="KW-1185">Reference proteome</keyword>
<evidence type="ECO:0000313" key="3">
    <source>
        <dbReference type="EMBL" id="QDQ27404.1"/>
    </source>
</evidence>
<dbReference type="InterPro" id="IPR025640">
    <property type="entry name" value="GYF_2"/>
</dbReference>
<evidence type="ECO:0000259" key="2">
    <source>
        <dbReference type="Pfam" id="PF14237"/>
    </source>
</evidence>
<dbReference type="CDD" id="cd03408">
    <property type="entry name" value="SPFH_like_u1"/>
    <property type="match status" value="1"/>
</dbReference>
<dbReference type="SUPFAM" id="SSF117892">
    <property type="entry name" value="Band 7/SPFH domain"/>
    <property type="match status" value="1"/>
</dbReference>
<dbReference type="PANTHER" id="PTHR37826:SF2">
    <property type="entry name" value="ZINC-RIBBON DOMAIN-CONTAINING PROTEIN"/>
    <property type="match status" value="1"/>
</dbReference>
<name>A0A516SGW3_9NEIS</name>
<dbReference type="InterPro" id="IPR036013">
    <property type="entry name" value="Band_7/SPFH_dom_sf"/>
</dbReference>
<dbReference type="Pfam" id="PF13421">
    <property type="entry name" value="Band_7_1"/>
    <property type="match status" value="1"/>
</dbReference>
<dbReference type="Proteomes" id="UP000317550">
    <property type="component" value="Chromosome"/>
</dbReference>
<dbReference type="OrthoDB" id="9764015at2"/>
<dbReference type="Pfam" id="PF14237">
    <property type="entry name" value="GYF_2"/>
    <property type="match status" value="1"/>
</dbReference>
<dbReference type="EMBL" id="CP041730">
    <property type="protein sequence ID" value="QDQ27404.1"/>
    <property type="molecule type" value="Genomic_DNA"/>
</dbReference>
<dbReference type="AlphaFoldDB" id="A0A516SGW3"/>
<dbReference type="RefSeq" id="WP_144278797.1">
    <property type="nucleotide sequence ID" value="NZ_CP041730.1"/>
</dbReference>
<sequence>MGLWNKLTNELIDIVEWTEDRPEVMAHRFERYQNELKNGAKLTVREGQLAVVVNEGQLGKGQVADVFTPGMYELNTQNLPILATLKGWKYGFNSPFKAEVYFFNTRKFTDMKWGTAGPATMRDPEFGAVRVTAFGLYVIRITDPKTFLVDLMGTKAEFTTEDIEANLRGKVGLRIKEVMPEIGVPVIDLEGKVTLVGEKIKERIAADFTSMGLELCEIQVQDIGLPEEVEKAIDQQGAMRAIGNMQQFGQYQAAQAMRDAAQNPGMAGTMMGVGVGGMLSQGMGNLFQAGAQTGGGIAGTAPAAAPPPLPTAISFHVAINGQQAGPFDLAALQAQMAAGNFNADSLVWKAGMSGWAKASEQAELTMLFANTPPPLPV</sequence>
<evidence type="ECO:0000313" key="4">
    <source>
        <dbReference type="Proteomes" id="UP000317550"/>
    </source>
</evidence>
<gene>
    <name evidence="3" type="ORF">FNU76_14140</name>
</gene>